<dbReference type="PRINTS" id="PR00420">
    <property type="entry name" value="RNGMNOXGNASE"/>
</dbReference>
<evidence type="ECO:0000256" key="1">
    <source>
        <dbReference type="SAM" id="MobiDB-lite"/>
    </source>
</evidence>
<evidence type="ECO:0000313" key="4">
    <source>
        <dbReference type="Proteomes" id="UP000609346"/>
    </source>
</evidence>
<dbReference type="PANTHER" id="PTHR42685">
    <property type="entry name" value="GERANYLGERANYL DIPHOSPHATE REDUCTASE"/>
    <property type="match status" value="1"/>
</dbReference>
<feature type="compositionally biased region" description="Basic and acidic residues" evidence="1">
    <location>
        <begin position="205"/>
        <end position="219"/>
    </location>
</feature>
<keyword evidence="4" id="KW-1185">Reference proteome</keyword>
<dbReference type="GO" id="GO:0004497">
    <property type="term" value="F:monooxygenase activity"/>
    <property type="evidence" value="ECO:0007669"/>
    <property type="project" value="UniProtKB-KW"/>
</dbReference>
<dbReference type="InterPro" id="IPR036188">
    <property type="entry name" value="FAD/NAD-bd_sf"/>
</dbReference>
<gene>
    <name evidence="3" type="ORF">H8B09_25370</name>
</gene>
<dbReference type="Gene3D" id="3.50.50.60">
    <property type="entry name" value="FAD/NAD(P)-binding domain"/>
    <property type="match status" value="2"/>
</dbReference>
<protein>
    <submittedName>
        <fullName evidence="3">FAD-dependent monooxygenase</fullName>
    </submittedName>
</protein>
<dbReference type="Proteomes" id="UP000609346">
    <property type="component" value="Unassembled WGS sequence"/>
</dbReference>
<reference evidence="3 4" key="1">
    <citation type="submission" date="2020-09" db="EMBL/GenBank/DDBJ databases">
        <title>Paenibacillus sp. strain PR3 16S rRNA gene Genome sequencing and assembly.</title>
        <authorList>
            <person name="Kim J."/>
        </authorList>
    </citation>
    <scope>NUCLEOTIDE SEQUENCE [LARGE SCALE GENOMIC DNA]</scope>
    <source>
        <strain evidence="3 4">PR3</strain>
    </source>
</reference>
<name>A0ABR8N3Z0_9BACL</name>
<organism evidence="3 4">
    <name type="scientific">Paenibacillus terricola</name>
    <dbReference type="NCBI Taxonomy" id="2763503"/>
    <lineage>
        <taxon>Bacteria</taxon>
        <taxon>Bacillati</taxon>
        <taxon>Bacillota</taxon>
        <taxon>Bacilli</taxon>
        <taxon>Bacillales</taxon>
        <taxon>Paenibacillaceae</taxon>
        <taxon>Paenibacillus</taxon>
    </lineage>
</organism>
<keyword evidence="3" id="KW-0503">Monooxygenase</keyword>
<dbReference type="Pfam" id="PF01494">
    <property type="entry name" value="FAD_binding_3"/>
    <property type="match status" value="1"/>
</dbReference>
<accession>A0ABR8N3Z0</accession>
<feature type="domain" description="FAD-binding" evidence="2">
    <location>
        <begin position="4"/>
        <end position="163"/>
    </location>
</feature>
<evidence type="ECO:0000313" key="3">
    <source>
        <dbReference type="EMBL" id="MBD3922117.1"/>
    </source>
</evidence>
<comment type="caution">
    <text evidence="3">The sequence shown here is derived from an EMBL/GenBank/DDBJ whole genome shotgun (WGS) entry which is preliminary data.</text>
</comment>
<dbReference type="RefSeq" id="WP_191206395.1">
    <property type="nucleotide sequence ID" value="NZ_JACXZA010000007.1"/>
</dbReference>
<evidence type="ECO:0000259" key="2">
    <source>
        <dbReference type="Pfam" id="PF01494"/>
    </source>
</evidence>
<dbReference type="PANTHER" id="PTHR42685:SF22">
    <property type="entry name" value="CONDITIONED MEDIUM FACTOR RECEPTOR 1"/>
    <property type="match status" value="1"/>
</dbReference>
<dbReference type="SUPFAM" id="SSF51905">
    <property type="entry name" value="FAD/NAD(P)-binding domain"/>
    <property type="match status" value="1"/>
</dbReference>
<feature type="region of interest" description="Disordered" evidence="1">
    <location>
        <begin position="199"/>
        <end position="235"/>
    </location>
</feature>
<feature type="compositionally biased region" description="Gly residues" evidence="1">
    <location>
        <begin position="221"/>
        <end position="234"/>
    </location>
</feature>
<dbReference type="InterPro" id="IPR050407">
    <property type="entry name" value="Geranylgeranyl_reductase"/>
</dbReference>
<keyword evidence="3" id="KW-0560">Oxidoreductase</keyword>
<dbReference type="EMBL" id="JACXZA010000007">
    <property type="protein sequence ID" value="MBD3922117.1"/>
    <property type="molecule type" value="Genomic_DNA"/>
</dbReference>
<sequence length="441" mass="46431">MQMYDVIVIGAGIAGASTACAMAARGWNTLLLDRHSFPRHKVCGEFLSPESARSLTSLGLAHVLEGQTPPPEPIERIRLAAAFGKPLELRLQTPAQSISRYALDYALQQEADRRGAVVRTGVTVRGMARIADGWRVSIRSREHGETELMARVVIGAWGRNAPAEWMEAGVELPLTNDAVEALGGDGESDRLRVGAGAFRRGGLSRQDKQPSDVQADWRGKVSGGSGNEGGGGNGRGKRLLGVRTLLSGVPAEPVVELFFFRGGYLGLVPAGDGTANAAALVTPEAFTAAGQSAAAVLDAAAQQVPALARRLRDAQPVAGTTAATPVVLTREPRAWGIVPHVGDAASVIPPLCGDGMAMGLHAAALCAPLADQYLRSSISLQEWRMAYTGALQRDFAGPLRWGLRLQAGLGSRALSGVLLGLGRLVPSMAYRLVEATRLQLH</sequence>
<dbReference type="InterPro" id="IPR002938">
    <property type="entry name" value="FAD-bd"/>
</dbReference>
<proteinExistence type="predicted"/>